<keyword evidence="2" id="KW-1185">Reference proteome</keyword>
<comment type="caution">
    <text evidence="1">The sequence shown here is derived from an EMBL/GenBank/DDBJ whole genome shotgun (WGS) entry which is preliminary data.</text>
</comment>
<organism evidence="1 2">
    <name type="scientific">Raoultella lignicola</name>
    <dbReference type="NCBI Taxonomy" id="3040939"/>
    <lineage>
        <taxon>Bacteria</taxon>
        <taxon>Pseudomonadati</taxon>
        <taxon>Pseudomonadota</taxon>
        <taxon>Gammaproteobacteria</taxon>
        <taxon>Enterobacterales</taxon>
        <taxon>Enterobacteriaceae</taxon>
        <taxon>Klebsiella/Raoultella group</taxon>
        <taxon>Raoultella</taxon>
    </lineage>
</organism>
<name>A0ABU9FG71_9ENTR</name>
<dbReference type="Proteomes" id="UP001312893">
    <property type="component" value="Unassembled WGS sequence"/>
</dbReference>
<gene>
    <name evidence="1" type="ORF">QFI96_024360</name>
</gene>
<proteinExistence type="predicted"/>
<reference evidence="1 2" key="1">
    <citation type="submission" date="2024-04" db="EMBL/GenBank/DDBJ databases">
        <title>Two novel Raoultella species associated with bleeding cankers of broadleaf hosts, Raoultella scottia sp. nov. and Raoultella lignicola sp. nov.</title>
        <authorList>
            <person name="Brady C.L."/>
        </authorList>
    </citation>
    <scope>NUCLEOTIDE SEQUENCE [LARGE SCALE GENOMIC DNA]</scope>
    <source>
        <strain evidence="1 2">TW_WC1a.1</strain>
    </source>
</reference>
<protein>
    <submittedName>
        <fullName evidence="1">Uncharacterized protein</fullName>
    </submittedName>
</protein>
<dbReference type="RefSeq" id="WP_148060394.1">
    <property type="nucleotide sequence ID" value="NZ_JARXNK020000106.1"/>
</dbReference>
<evidence type="ECO:0000313" key="2">
    <source>
        <dbReference type="Proteomes" id="UP001312893"/>
    </source>
</evidence>
<dbReference type="EMBL" id="JARXNK020000106">
    <property type="protein sequence ID" value="MEL0554816.1"/>
    <property type="molecule type" value="Genomic_DNA"/>
</dbReference>
<sequence>MTLKKQRVGKVFKVYAITPLPAENSAFFLIMMAKNYRYYATMINNCIKSIQYLTSHTIAHLTFVPKPALLLIQAPRWLPGRYLPPYPRRSPGDFPTRTFNKKRFGRCVYSADSLVFRRPLLGTRFFWFGQ</sequence>
<evidence type="ECO:0000313" key="1">
    <source>
        <dbReference type="EMBL" id="MEL0554816.1"/>
    </source>
</evidence>
<accession>A0ABU9FG71</accession>